<keyword evidence="2" id="KW-1185">Reference proteome</keyword>
<protein>
    <submittedName>
        <fullName evidence="1">Uncharacterized protein</fullName>
    </submittedName>
</protein>
<proteinExistence type="predicted"/>
<dbReference type="OrthoDB" id="1452822at2"/>
<dbReference type="AlphaFoldDB" id="A0A521D4T0"/>
<dbReference type="Proteomes" id="UP000317593">
    <property type="component" value="Unassembled WGS sequence"/>
</dbReference>
<evidence type="ECO:0000313" key="1">
    <source>
        <dbReference type="EMBL" id="SMO66677.1"/>
    </source>
</evidence>
<organism evidence="1 2">
    <name type="scientific">Fodinibius sediminis</name>
    <dbReference type="NCBI Taxonomy" id="1214077"/>
    <lineage>
        <taxon>Bacteria</taxon>
        <taxon>Pseudomonadati</taxon>
        <taxon>Balneolota</taxon>
        <taxon>Balneolia</taxon>
        <taxon>Balneolales</taxon>
        <taxon>Balneolaceae</taxon>
        <taxon>Fodinibius</taxon>
    </lineage>
</organism>
<dbReference type="RefSeq" id="WP_142714564.1">
    <property type="nucleotide sequence ID" value="NZ_FXTH01000008.1"/>
</dbReference>
<name>A0A521D4T0_9BACT</name>
<gene>
    <name evidence="1" type="ORF">SAMN06265218_108145</name>
</gene>
<dbReference type="EMBL" id="FXTH01000008">
    <property type="protein sequence ID" value="SMO66677.1"/>
    <property type="molecule type" value="Genomic_DNA"/>
</dbReference>
<evidence type="ECO:0000313" key="2">
    <source>
        <dbReference type="Proteomes" id="UP000317593"/>
    </source>
</evidence>
<accession>A0A521D4T0</accession>
<reference evidence="1 2" key="1">
    <citation type="submission" date="2017-05" db="EMBL/GenBank/DDBJ databases">
        <authorList>
            <person name="Varghese N."/>
            <person name="Submissions S."/>
        </authorList>
    </citation>
    <scope>NUCLEOTIDE SEQUENCE [LARGE SCALE GENOMIC DNA]</scope>
    <source>
        <strain evidence="1 2">DSM 21194</strain>
    </source>
</reference>
<sequence length="102" mass="12218">MINPILILRYLSDDCTPGEESAVEQWFRGDGRNTYVMEEYRTIWELSKSSEVDFRNLFDVEIGWLELRERMSAKSVQMDYGNVEERTVQDDFPLRIRLFLEE</sequence>